<gene>
    <name evidence="2" type="ORF">SAMN05660895_0762</name>
</gene>
<dbReference type="InterPro" id="IPR025665">
    <property type="entry name" value="Beta-barrel_OMP_2"/>
</dbReference>
<dbReference type="Proteomes" id="UP000199537">
    <property type="component" value="Unassembled WGS sequence"/>
</dbReference>
<evidence type="ECO:0000313" key="3">
    <source>
        <dbReference type="Proteomes" id="UP000199537"/>
    </source>
</evidence>
<evidence type="ECO:0000313" key="2">
    <source>
        <dbReference type="EMBL" id="SFV30328.1"/>
    </source>
</evidence>
<sequence length="241" mass="27610">MQKVHLGHLFRVLRLQKAIVVFLGLYLWQSVPAQAQFFANDIDNADYYFGITLGYATSTFNLDPSPYFLQQDSIQVVLPLNNGGLTMGFRATMRLTEHLDVRFNPALIFTDRNIRYTIKDSSEVDKKIESVLLNFPLHVVLNSDRFGNFRVYAFTGVRFADDVSTNATARKAEDMIQLSKYDLGYELGFGFHIYFPAFVLSPEVKISNGFRNIFKPTPGLIYSDVIERMKSHMVVFSLNFE</sequence>
<dbReference type="Pfam" id="PF13568">
    <property type="entry name" value="OMP_b-brl_2"/>
    <property type="match status" value="1"/>
</dbReference>
<evidence type="ECO:0000259" key="1">
    <source>
        <dbReference type="Pfam" id="PF13568"/>
    </source>
</evidence>
<feature type="domain" description="Outer membrane protein beta-barrel" evidence="1">
    <location>
        <begin position="49"/>
        <end position="214"/>
    </location>
</feature>
<dbReference type="SUPFAM" id="SSF56925">
    <property type="entry name" value="OMPA-like"/>
    <property type="match status" value="1"/>
</dbReference>
<keyword evidence="3" id="KW-1185">Reference proteome</keyword>
<protein>
    <submittedName>
        <fullName evidence="2">Outer membrane protein beta-barrel domain-containing protein</fullName>
    </submittedName>
</protein>
<dbReference type="AlphaFoldDB" id="A0A1I7N6M7"/>
<proteinExistence type="predicted"/>
<accession>A0A1I7N6M7</accession>
<dbReference type="InterPro" id="IPR011250">
    <property type="entry name" value="OMP/PagP_B-barrel"/>
</dbReference>
<dbReference type="EMBL" id="FPCJ01000001">
    <property type="protein sequence ID" value="SFV30328.1"/>
    <property type="molecule type" value="Genomic_DNA"/>
</dbReference>
<dbReference type="OrthoDB" id="1467485at2"/>
<dbReference type="STRING" id="1393122.SAMN05660895_0762"/>
<dbReference type="RefSeq" id="WP_092457935.1">
    <property type="nucleotide sequence ID" value="NZ_FPCJ01000001.1"/>
</dbReference>
<name>A0A1I7N6M7_9BACT</name>
<reference evidence="3" key="1">
    <citation type="submission" date="2016-10" db="EMBL/GenBank/DDBJ databases">
        <authorList>
            <person name="Varghese N."/>
            <person name="Submissions S."/>
        </authorList>
    </citation>
    <scope>NUCLEOTIDE SEQUENCE [LARGE SCALE GENOMIC DNA]</scope>
    <source>
        <strain evidence="3">DSM 14807</strain>
    </source>
</reference>
<organism evidence="2 3">
    <name type="scientific">Thermoflavifilum thermophilum</name>
    <dbReference type="NCBI Taxonomy" id="1393122"/>
    <lineage>
        <taxon>Bacteria</taxon>
        <taxon>Pseudomonadati</taxon>
        <taxon>Bacteroidota</taxon>
        <taxon>Chitinophagia</taxon>
        <taxon>Chitinophagales</taxon>
        <taxon>Chitinophagaceae</taxon>
        <taxon>Thermoflavifilum</taxon>
    </lineage>
</organism>